<dbReference type="InterPro" id="IPR036640">
    <property type="entry name" value="ABC1_TM_sf"/>
</dbReference>
<evidence type="ECO:0000259" key="8">
    <source>
        <dbReference type="PROSITE" id="PS50893"/>
    </source>
</evidence>
<comment type="subcellular location">
    <subcellularLocation>
        <location evidence="1">Cell membrane</location>
        <topology evidence="1">Multi-pass membrane protein</topology>
    </subcellularLocation>
</comment>
<evidence type="ECO:0000259" key="9">
    <source>
        <dbReference type="PROSITE" id="PS50929"/>
    </source>
</evidence>
<dbReference type="PANTHER" id="PTHR24221:SF248">
    <property type="entry name" value="ABC TRANSPORTER TRANSMEMBRANE REGION"/>
    <property type="match status" value="1"/>
</dbReference>
<evidence type="ECO:0000256" key="7">
    <source>
        <dbReference type="SAM" id="Phobius"/>
    </source>
</evidence>
<name>A0A1H2DP25_9BACT</name>
<evidence type="ECO:0000256" key="2">
    <source>
        <dbReference type="ARBA" id="ARBA00022692"/>
    </source>
</evidence>
<dbReference type="GO" id="GO:0005524">
    <property type="term" value="F:ATP binding"/>
    <property type="evidence" value="ECO:0007669"/>
    <property type="project" value="UniProtKB-KW"/>
</dbReference>
<dbReference type="GO" id="GO:0030256">
    <property type="term" value="C:type I protein secretion system complex"/>
    <property type="evidence" value="ECO:0007669"/>
    <property type="project" value="InterPro"/>
</dbReference>
<dbReference type="PROSITE" id="PS50929">
    <property type="entry name" value="ABC_TM1F"/>
    <property type="match status" value="1"/>
</dbReference>
<dbReference type="InterPro" id="IPR011527">
    <property type="entry name" value="ABC1_TM_dom"/>
</dbReference>
<dbReference type="Pfam" id="PF00664">
    <property type="entry name" value="ABC_membrane"/>
    <property type="match status" value="1"/>
</dbReference>
<dbReference type="InterPro" id="IPR017871">
    <property type="entry name" value="ABC_transporter-like_CS"/>
</dbReference>
<keyword evidence="5 7" id="KW-1133">Transmembrane helix</keyword>
<dbReference type="AlphaFoldDB" id="A0A1H2DP25"/>
<evidence type="ECO:0000256" key="4">
    <source>
        <dbReference type="ARBA" id="ARBA00022840"/>
    </source>
</evidence>
<feature type="transmembrane region" description="Helical" evidence="7">
    <location>
        <begin position="219"/>
        <end position="238"/>
    </location>
</feature>
<evidence type="ECO:0000256" key="5">
    <source>
        <dbReference type="ARBA" id="ARBA00022989"/>
    </source>
</evidence>
<protein>
    <submittedName>
        <fullName evidence="10">ATP-binding cassette, subfamily C, EexD</fullName>
    </submittedName>
</protein>
<dbReference type="SMART" id="SM00382">
    <property type="entry name" value="AAA"/>
    <property type="match status" value="1"/>
</dbReference>
<feature type="domain" description="ABC transmembrane type-1" evidence="9">
    <location>
        <begin position="1"/>
        <end position="271"/>
    </location>
</feature>
<dbReference type="NCBIfam" id="TIGR01842">
    <property type="entry name" value="type_I_sec_PrtD"/>
    <property type="match status" value="1"/>
</dbReference>
<keyword evidence="11" id="KW-1185">Reference proteome</keyword>
<dbReference type="PROSITE" id="PS00211">
    <property type="entry name" value="ABC_TRANSPORTER_1"/>
    <property type="match status" value="1"/>
</dbReference>
<dbReference type="Pfam" id="PF00005">
    <property type="entry name" value="ABC_tran"/>
    <property type="match status" value="1"/>
</dbReference>
<dbReference type="InterPro" id="IPR039421">
    <property type="entry name" value="Type_1_exporter"/>
</dbReference>
<keyword evidence="2 7" id="KW-0812">Transmembrane</keyword>
<dbReference type="EMBL" id="FNLL01000001">
    <property type="protein sequence ID" value="SDT84642.1"/>
    <property type="molecule type" value="Genomic_DNA"/>
</dbReference>
<dbReference type="InterPro" id="IPR010128">
    <property type="entry name" value="ATPase_T1SS_PrtD-like"/>
</dbReference>
<dbReference type="InterPro" id="IPR003593">
    <property type="entry name" value="AAA+_ATPase"/>
</dbReference>
<dbReference type="GO" id="GO:0034040">
    <property type="term" value="F:ATPase-coupled lipid transmembrane transporter activity"/>
    <property type="evidence" value="ECO:0007669"/>
    <property type="project" value="TreeGrafter"/>
</dbReference>
<dbReference type="InterPro" id="IPR003439">
    <property type="entry name" value="ABC_transporter-like_ATP-bd"/>
</dbReference>
<gene>
    <name evidence="10" type="ORF">SAMN04487931_101335</name>
</gene>
<keyword evidence="4 10" id="KW-0067">ATP-binding</keyword>
<dbReference type="Gene3D" id="1.20.1560.10">
    <property type="entry name" value="ABC transporter type 1, transmembrane domain"/>
    <property type="match status" value="1"/>
</dbReference>
<reference evidence="11" key="1">
    <citation type="submission" date="2016-10" db="EMBL/GenBank/DDBJ databases">
        <authorList>
            <person name="Varghese N."/>
            <person name="Submissions S."/>
        </authorList>
    </citation>
    <scope>NUCLEOTIDE SEQUENCE [LARGE SCALE GENOMIC DNA]</scope>
    <source>
        <strain evidence="11">DSM 3384</strain>
    </source>
</reference>
<dbReference type="Proteomes" id="UP000199608">
    <property type="component" value="Unassembled WGS sequence"/>
</dbReference>
<feature type="transmembrane region" description="Helical" evidence="7">
    <location>
        <begin position="100"/>
        <end position="121"/>
    </location>
</feature>
<proteinExistence type="predicted"/>
<evidence type="ECO:0000313" key="10">
    <source>
        <dbReference type="EMBL" id="SDT84642.1"/>
    </source>
</evidence>
<dbReference type="Gene3D" id="3.40.50.300">
    <property type="entry name" value="P-loop containing nucleotide triphosphate hydrolases"/>
    <property type="match status" value="1"/>
</dbReference>
<sequence>MFINTLHLTFSLYMLAVYDNVLSSYSFPTLYAITALALVALTVLGSLEFCRSRLLVRAGVKLDGLLSRRVLKDMLRDLCRADSMKYTQGLKDINTLRNYLGGNSIFAFFDVPWIFIYLWVIYLVHPVLGLTATGGAVVIFIIGLLQNSLTKKDIENTGALNIQGRQWLFTSFRTARELQSMGMIDHAADGFCKINDKEIVLQDKVGNIGHILGSFSQSFGVLMQVIIFGAGAALVLAHEANPGVIIAASIIMGRALAPVNQGIAAWKQTSGARSAYDNLNKLLKTSDNEDPLELETVNGELKVDDVSLDIGEAKVLKSISFELKPGQIMGLVGPNGAGKTSLCRMILGMWVPTRGVVTLDGHDMFKLDNDALGQSLGYLPQNVELFTGTVTENIARMGKVDSKKILDAATQAGAHETILRFPQGYDTDIGEAGQSLSGGQRQRVGLARALYGNPKLVILDEPNSNLDEAGEQALLGALKNLKEMGATTIMITHKPSLLYTVDKILVLKNGEQARFGDRDEVFGQMMGDVNANYN</sequence>
<feature type="domain" description="ABC transporter" evidence="8">
    <location>
        <begin position="301"/>
        <end position="534"/>
    </location>
</feature>
<dbReference type="GO" id="GO:0030253">
    <property type="term" value="P:protein secretion by the type I secretion system"/>
    <property type="evidence" value="ECO:0007669"/>
    <property type="project" value="InterPro"/>
</dbReference>
<dbReference type="InterPro" id="IPR027417">
    <property type="entry name" value="P-loop_NTPase"/>
</dbReference>
<dbReference type="GO" id="GO:0016887">
    <property type="term" value="F:ATP hydrolysis activity"/>
    <property type="evidence" value="ECO:0007669"/>
    <property type="project" value="InterPro"/>
</dbReference>
<dbReference type="GO" id="GO:0140359">
    <property type="term" value="F:ABC-type transporter activity"/>
    <property type="evidence" value="ECO:0007669"/>
    <property type="project" value="InterPro"/>
</dbReference>
<dbReference type="SUPFAM" id="SSF52540">
    <property type="entry name" value="P-loop containing nucleoside triphosphate hydrolases"/>
    <property type="match status" value="1"/>
</dbReference>
<accession>A0A1H2DP25</accession>
<dbReference type="PROSITE" id="PS50893">
    <property type="entry name" value="ABC_TRANSPORTER_2"/>
    <property type="match status" value="1"/>
</dbReference>
<feature type="transmembrane region" description="Helical" evidence="7">
    <location>
        <begin position="29"/>
        <end position="47"/>
    </location>
</feature>
<keyword evidence="3" id="KW-0547">Nucleotide-binding</keyword>
<organism evidence="10 11">
    <name type="scientific">Desulfobacula phenolica</name>
    <dbReference type="NCBI Taxonomy" id="90732"/>
    <lineage>
        <taxon>Bacteria</taxon>
        <taxon>Pseudomonadati</taxon>
        <taxon>Thermodesulfobacteriota</taxon>
        <taxon>Desulfobacteria</taxon>
        <taxon>Desulfobacterales</taxon>
        <taxon>Desulfobacteraceae</taxon>
        <taxon>Desulfobacula</taxon>
    </lineage>
</organism>
<evidence type="ECO:0000256" key="1">
    <source>
        <dbReference type="ARBA" id="ARBA00004651"/>
    </source>
</evidence>
<evidence type="ECO:0000256" key="3">
    <source>
        <dbReference type="ARBA" id="ARBA00022741"/>
    </source>
</evidence>
<evidence type="ECO:0000256" key="6">
    <source>
        <dbReference type="ARBA" id="ARBA00023136"/>
    </source>
</evidence>
<evidence type="ECO:0000313" key="11">
    <source>
        <dbReference type="Proteomes" id="UP000199608"/>
    </source>
</evidence>
<keyword evidence="6 7" id="KW-0472">Membrane</keyword>
<dbReference type="GO" id="GO:0005886">
    <property type="term" value="C:plasma membrane"/>
    <property type="evidence" value="ECO:0007669"/>
    <property type="project" value="UniProtKB-SubCell"/>
</dbReference>
<dbReference type="PANTHER" id="PTHR24221">
    <property type="entry name" value="ATP-BINDING CASSETTE SUB-FAMILY B"/>
    <property type="match status" value="1"/>
</dbReference>
<feature type="transmembrane region" description="Helical" evidence="7">
    <location>
        <begin position="127"/>
        <end position="145"/>
    </location>
</feature>
<dbReference type="SUPFAM" id="SSF90123">
    <property type="entry name" value="ABC transporter transmembrane region"/>
    <property type="match status" value="1"/>
</dbReference>